<dbReference type="GO" id="GO:0006281">
    <property type="term" value="P:DNA repair"/>
    <property type="evidence" value="ECO:0007669"/>
    <property type="project" value="UniProtKB-KW"/>
</dbReference>
<dbReference type="GO" id="GO:0005524">
    <property type="term" value="F:ATP binding"/>
    <property type="evidence" value="ECO:0007669"/>
    <property type="project" value="UniProtKB-KW"/>
</dbReference>
<evidence type="ECO:0000313" key="23">
    <source>
        <dbReference type="Proteomes" id="UP001431209"/>
    </source>
</evidence>
<sequence>MTLSNEQQTVLDLVRRGENVFFTGCAGTGKSFLLQEIIKDLKERCKQEEIGITASTGIAAVNIGGCTVHSLIGINEKGSWAHAWNRKKELRELKILIIDEISMLSAWMFQKVNCCLTIIREQNMRGFEQKYPGLKGFTTVDDDDYQAYFDAEIAPSAKPFGGVQLVLCGDFLQLPPVFNKLKDPASAGQYCFEASSWGVAIPNVVVTKTVFRQTDKSFSSMLNDIRIGNITNEHLRTLSSLQRNKLVSKNGVIPTQLFTTNKKVDELNTTQLNLLTTPSQKFETLDLITSFATPDNYTKSKLEKDMNARIPSSLDLKVGAQVILLRNMDKDLVNGSRGVVVEFKKIDIDTKNTNKGREVKRFGPSFYSKVLVPLVKFENGMTREVSHCVFNVESLGGVVCSRIAVPLKLSWAITVHKCQGMTLDQAVVDLGYIFADGLGYVSLSRVRSIQGLQITTFDKQKIGQVSAVALRFYNGTYARPPPPRYVPKVPVKSASDKSTNVLQNFLKSQSSSSSVTPSHSASDNSMNILQNFLMKSQNISSVTPSPYQLKPLIPAVGKRERDFNDFIPSTKRRKGKYYAVKAGRRPGIYYSWEECQAQVSGFPNAIFKSFETEAEASEFCINGSYGNRR</sequence>
<keyword evidence="23" id="KW-1185">Reference proteome</keyword>
<evidence type="ECO:0000259" key="21">
    <source>
        <dbReference type="Pfam" id="PF21530"/>
    </source>
</evidence>
<dbReference type="InterPro" id="IPR049163">
    <property type="entry name" value="Pif1-like_2B_dom"/>
</dbReference>
<keyword evidence="9 18" id="KW-0378">Hydrolase</keyword>
<comment type="cofactor">
    <cofactor evidence="1 18">
        <name>Mg(2+)</name>
        <dbReference type="ChEBI" id="CHEBI:18420"/>
    </cofactor>
</comment>
<keyword evidence="14 18" id="KW-0233">DNA recombination</keyword>
<dbReference type="SUPFAM" id="SSF52540">
    <property type="entry name" value="P-loop containing nucleoside triphosphate hydrolases"/>
    <property type="match status" value="2"/>
</dbReference>
<evidence type="ECO:0000256" key="6">
    <source>
        <dbReference type="ARBA" id="ARBA00022741"/>
    </source>
</evidence>
<evidence type="ECO:0000256" key="14">
    <source>
        <dbReference type="ARBA" id="ARBA00023172"/>
    </source>
</evidence>
<keyword evidence="5" id="KW-0479">Metal-binding</keyword>
<accession>A0AAW2Z324</accession>
<evidence type="ECO:0000256" key="7">
    <source>
        <dbReference type="ARBA" id="ARBA00022759"/>
    </source>
</evidence>
<keyword evidence="13" id="KW-0238">DNA-binding</keyword>
<evidence type="ECO:0000256" key="13">
    <source>
        <dbReference type="ARBA" id="ARBA00023125"/>
    </source>
</evidence>
<feature type="domain" description="DNA helicase Pif1-like 2B" evidence="21">
    <location>
        <begin position="311"/>
        <end position="343"/>
    </location>
</feature>
<evidence type="ECO:0000256" key="15">
    <source>
        <dbReference type="ARBA" id="ARBA00023204"/>
    </source>
</evidence>
<keyword evidence="16" id="KW-0413">Isomerase</keyword>
<dbReference type="Gene3D" id="3.40.970.10">
    <property type="entry name" value="Ribonuclease H1, N-terminal domain"/>
    <property type="match status" value="1"/>
</dbReference>
<dbReference type="InterPro" id="IPR009027">
    <property type="entry name" value="Ribosomal_bL9/RNase_H1_N"/>
</dbReference>
<dbReference type="FunFam" id="3.40.970.10:FF:000001">
    <property type="entry name" value="Ribonuclease H1"/>
    <property type="match status" value="1"/>
</dbReference>
<dbReference type="InterPro" id="IPR027417">
    <property type="entry name" value="P-loop_NTPase"/>
</dbReference>
<evidence type="ECO:0000259" key="20">
    <source>
        <dbReference type="Pfam" id="PF05970"/>
    </source>
</evidence>
<dbReference type="GO" id="GO:0043139">
    <property type="term" value="F:5'-3' DNA helicase activity"/>
    <property type="evidence" value="ECO:0007669"/>
    <property type="project" value="UniProtKB-EC"/>
</dbReference>
<gene>
    <name evidence="22" type="ORF">AKO1_004730</name>
</gene>
<dbReference type="PANTHER" id="PTHR47642:SF5">
    <property type="entry name" value="ATP-DEPENDENT DNA HELICASE"/>
    <property type="match status" value="1"/>
</dbReference>
<evidence type="ECO:0000256" key="12">
    <source>
        <dbReference type="ARBA" id="ARBA00022842"/>
    </source>
</evidence>
<dbReference type="PANTHER" id="PTHR47642">
    <property type="entry name" value="ATP-DEPENDENT DNA HELICASE"/>
    <property type="match status" value="1"/>
</dbReference>
<dbReference type="Pfam" id="PF01693">
    <property type="entry name" value="Cauli_VI"/>
    <property type="match status" value="1"/>
</dbReference>
<keyword evidence="4" id="KW-0540">Nuclease</keyword>
<dbReference type="GO" id="GO:0006310">
    <property type="term" value="P:DNA recombination"/>
    <property type="evidence" value="ECO:0007669"/>
    <property type="project" value="UniProtKB-KW"/>
</dbReference>
<reference evidence="22 23" key="1">
    <citation type="submission" date="2024-03" db="EMBL/GenBank/DDBJ databases">
        <title>The Acrasis kona genome and developmental transcriptomes reveal deep origins of eukaryotic multicellular pathways.</title>
        <authorList>
            <person name="Sheikh S."/>
            <person name="Fu C.-J."/>
            <person name="Brown M.W."/>
            <person name="Baldauf S.L."/>
        </authorList>
    </citation>
    <scope>NUCLEOTIDE SEQUENCE [LARGE SCALE GENOMIC DNA]</scope>
    <source>
        <strain evidence="22 23">ATCC MYA-3509</strain>
    </source>
</reference>
<evidence type="ECO:0000256" key="5">
    <source>
        <dbReference type="ARBA" id="ARBA00022723"/>
    </source>
</evidence>
<name>A0AAW2Z324_9EUKA</name>
<keyword evidence="11 18" id="KW-0067">ATP-binding</keyword>
<evidence type="ECO:0000256" key="4">
    <source>
        <dbReference type="ARBA" id="ARBA00022722"/>
    </source>
</evidence>
<evidence type="ECO:0000256" key="9">
    <source>
        <dbReference type="ARBA" id="ARBA00022801"/>
    </source>
</evidence>
<evidence type="ECO:0000256" key="10">
    <source>
        <dbReference type="ARBA" id="ARBA00022806"/>
    </source>
</evidence>
<keyword evidence="6 18" id="KW-0547">Nucleotide-binding</keyword>
<evidence type="ECO:0000256" key="1">
    <source>
        <dbReference type="ARBA" id="ARBA00001946"/>
    </source>
</evidence>
<evidence type="ECO:0000256" key="11">
    <source>
        <dbReference type="ARBA" id="ARBA00022840"/>
    </source>
</evidence>
<dbReference type="EC" id="5.6.2.3" evidence="18"/>
<proteinExistence type="inferred from homology"/>
<evidence type="ECO:0000256" key="2">
    <source>
        <dbReference type="ARBA" id="ARBA00005300"/>
    </source>
</evidence>
<keyword evidence="10 18" id="KW-0347">Helicase</keyword>
<evidence type="ECO:0000256" key="17">
    <source>
        <dbReference type="ARBA" id="ARBA00048954"/>
    </source>
</evidence>
<evidence type="ECO:0000256" key="18">
    <source>
        <dbReference type="RuleBase" id="RU363044"/>
    </source>
</evidence>
<dbReference type="Gene3D" id="3.40.50.300">
    <property type="entry name" value="P-loop containing nucleotide triphosphate hydrolases"/>
    <property type="match status" value="1"/>
</dbReference>
<keyword evidence="12" id="KW-0460">Magnesium</keyword>
<evidence type="ECO:0000256" key="3">
    <source>
        <dbReference type="ARBA" id="ARBA00009781"/>
    </source>
</evidence>
<dbReference type="AlphaFoldDB" id="A0AAW2Z324"/>
<keyword evidence="8 18" id="KW-0227">DNA damage</keyword>
<dbReference type="CDD" id="cd18809">
    <property type="entry name" value="SF1_C_RecD"/>
    <property type="match status" value="1"/>
</dbReference>
<dbReference type="InterPro" id="IPR011320">
    <property type="entry name" value="RNase_H1_N"/>
</dbReference>
<dbReference type="CDD" id="cd18037">
    <property type="entry name" value="DEXSc_Pif1_like"/>
    <property type="match status" value="1"/>
</dbReference>
<dbReference type="SUPFAM" id="SSF55658">
    <property type="entry name" value="L9 N-domain-like"/>
    <property type="match status" value="1"/>
</dbReference>
<dbReference type="GO" id="GO:0000723">
    <property type="term" value="P:telomere maintenance"/>
    <property type="evidence" value="ECO:0007669"/>
    <property type="project" value="InterPro"/>
</dbReference>
<feature type="domain" description="DNA helicase Pif1-like DEAD-box helicase" evidence="20">
    <location>
        <begin position="3"/>
        <end position="233"/>
    </location>
</feature>
<keyword evidence="15 18" id="KW-0234">DNA repair</keyword>
<dbReference type="Proteomes" id="UP001431209">
    <property type="component" value="Unassembled WGS sequence"/>
</dbReference>
<keyword evidence="7" id="KW-0255">Endonuclease</keyword>
<evidence type="ECO:0000313" key="22">
    <source>
        <dbReference type="EMBL" id="KAL0484187.1"/>
    </source>
</evidence>
<evidence type="ECO:0000256" key="8">
    <source>
        <dbReference type="ARBA" id="ARBA00022763"/>
    </source>
</evidence>
<comment type="catalytic activity">
    <reaction evidence="17 18">
        <text>ATP + H2O = ADP + phosphate + H(+)</text>
        <dbReference type="Rhea" id="RHEA:13065"/>
        <dbReference type="ChEBI" id="CHEBI:15377"/>
        <dbReference type="ChEBI" id="CHEBI:15378"/>
        <dbReference type="ChEBI" id="CHEBI:30616"/>
        <dbReference type="ChEBI" id="CHEBI:43474"/>
        <dbReference type="ChEBI" id="CHEBI:456216"/>
        <dbReference type="EC" id="5.6.2.3"/>
    </reaction>
</comment>
<dbReference type="GO" id="GO:0004523">
    <property type="term" value="F:RNA-DNA hybrid ribonuclease activity"/>
    <property type="evidence" value="ECO:0007669"/>
    <property type="project" value="UniProtKB-ARBA"/>
</dbReference>
<dbReference type="EMBL" id="JAOPGA020001028">
    <property type="protein sequence ID" value="KAL0484187.1"/>
    <property type="molecule type" value="Genomic_DNA"/>
</dbReference>
<protein>
    <recommendedName>
        <fullName evidence="18">ATP-dependent DNA helicase</fullName>
        <ecNumber evidence="18">5.6.2.3</ecNumber>
    </recommendedName>
</protein>
<evidence type="ECO:0000256" key="16">
    <source>
        <dbReference type="ARBA" id="ARBA00023235"/>
    </source>
</evidence>
<comment type="caution">
    <text evidence="22">The sequence shown here is derived from an EMBL/GenBank/DDBJ whole genome shotgun (WGS) entry which is preliminary data.</text>
</comment>
<dbReference type="Pfam" id="PF05970">
    <property type="entry name" value="PIF1"/>
    <property type="match status" value="1"/>
</dbReference>
<comment type="similarity">
    <text evidence="3">Belongs to the helicase family. PIF1 subfamily.</text>
</comment>
<dbReference type="InterPro" id="IPR037056">
    <property type="entry name" value="RNase_H1_N_sf"/>
</dbReference>
<dbReference type="GO" id="GO:0046872">
    <property type="term" value="F:metal ion binding"/>
    <property type="evidence" value="ECO:0007669"/>
    <property type="project" value="UniProtKB-KW"/>
</dbReference>
<comment type="similarity">
    <text evidence="2">Belongs to the RNase H family.</text>
</comment>
<dbReference type="InterPro" id="IPR010285">
    <property type="entry name" value="DNA_helicase_pif1-like_DEAD"/>
</dbReference>
<evidence type="ECO:0000259" key="19">
    <source>
        <dbReference type="Pfam" id="PF01693"/>
    </source>
</evidence>
<organism evidence="22 23">
    <name type="scientific">Acrasis kona</name>
    <dbReference type="NCBI Taxonomy" id="1008807"/>
    <lineage>
        <taxon>Eukaryota</taxon>
        <taxon>Discoba</taxon>
        <taxon>Heterolobosea</taxon>
        <taxon>Tetramitia</taxon>
        <taxon>Eutetramitia</taxon>
        <taxon>Acrasidae</taxon>
        <taxon>Acrasis</taxon>
    </lineage>
</organism>
<feature type="domain" description="Ribonuclease H1 N-terminal" evidence="19">
    <location>
        <begin position="576"/>
        <end position="619"/>
    </location>
</feature>
<dbReference type="InterPro" id="IPR051055">
    <property type="entry name" value="PIF1_helicase"/>
</dbReference>
<dbReference type="Pfam" id="PF21530">
    <property type="entry name" value="Pif1_2B_dom"/>
    <property type="match status" value="1"/>
</dbReference>